<protein>
    <submittedName>
        <fullName evidence="2">Uncharacterized protein</fullName>
    </submittedName>
</protein>
<feature type="region of interest" description="Disordered" evidence="1">
    <location>
        <begin position="80"/>
        <end position="100"/>
    </location>
</feature>
<accession>A0A484L077</accession>
<evidence type="ECO:0000313" key="2">
    <source>
        <dbReference type="EMBL" id="VFQ69949.1"/>
    </source>
</evidence>
<reference evidence="2 3" key="1">
    <citation type="submission" date="2018-04" db="EMBL/GenBank/DDBJ databases">
        <authorList>
            <person name="Vogel A."/>
        </authorList>
    </citation>
    <scope>NUCLEOTIDE SEQUENCE [LARGE SCALE GENOMIC DNA]</scope>
</reference>
<evidence type="ECO:0000256" key="1">
    <source>
        <dbReference type="SAM" id="MobiDB-lite"/>
    </source>
</evidence>
<dbReference type="Proteomes" id="UP000595140">
    <property type="component" value="Unassembled WGS sequence"/>
</dbReference>
<organism evidence="2 3">
    <name type="scientific">Cuscuta campestris</name>
    <dbReference type="NCBI Taxonomy" id="132261"/>
    <lineage>
        <taxon>Eukaryota</taxon>
        <taxon>Viridiplantae</taxon>
        <taxon>Streptophyta</taxon>
        <taxon>Embryophyta</taxon>
        <taxon>Tracheophyta</taxon>
        <taxon>Spermatophyta</taxon>
        <taxon>Magnoliopsida</taxon>
        <taxon>eudicotyledons</taxon>
        <taxon>Gunneridae</taxon>
        <taxon>Pentapetalae</taxon>
        <taxon>asterids</taxon>
        <taxon>lamiids</taxon>
        <taxon>Solanales</taxon>
        <taxon>Convolvulaceae</taxon>
        <taxon>Cuscuteae</taxon>
        <taxon>Cuscuta</taxon>
        <taxon>Cuscuta subgen. Grammica</taxon>
        <taxon>Cuscuta sect. Cleistogrammica</taxon>
    </lineage>
</organism>
<proteinExistence type="predicted"/>
<dbReference type="AlphaFoldDB" id="A0A484L077"/>
<sequence length="138" mass="15727">MRNARLVSLSFVTLCPPLYRRPETPTRKPTPPIAAIFLVLRRYFRPRITEGEEQPSVLSLVSVDQGSVVTRRRLQEFRRHSPLLPPSRAAGRRYQGGVAAASPSQSKVEFVNFEKLGVEQRRIPFRSRWRTSAVQSGL</sequence>
<name>A0A484L077_9ASTE</name>
<gene>
    <name evidence="2" type="ORF">CCAM_LOCUS11725</name>
</gene>
<evidence type="ECO:0000313" key="3">
    <source>
        <dbReference type="Proteomes" id="UP000595140"/>
    </source>
</evidence>
<dbReference type="EMBL" id="OOIL02000857">
    <property type="protein sequence ID" value="VFQ69949.1"/>
    <property type="molecule type" value="Genomic_DNA"/>
</dbReference>
<keyword evidence="3" id="KW-1185">Reference proteome</keyword>